<reference evidence="2" key="1">
    <citation type="submission" date="2021-02" db="EMBL/GenBank/DDBJ databases">
        <authorList>
            <person name="Dougan E. K."/>
            <person name="Rhodes N."/>
            <person name="Thang M."/>
            <person name="Chan C."/>
        </authorList>
    </citation>
    <scope>NUCLEOTIDE SEQUENCE</scope>
</reference>
<name>A0A812I8X7_9DINO</name>
<dbReference type="SUPFAM" id="SSF56219">
    <property type="entry name" value="DNase I-like"/>
    <property type="match status" value="1"/>
</dbReference>
<accession>A0A812I8X7</accession>
<dbReference type="GO" id="GO:0003824">
    <property type="term" value="F:catalytic activity"/>
    <property type="evidence" value="ECO:0007669"/>
    <property type="project" value="InterPro"/>
</dbReference>
<dbReference type="Pfam" id="PF03372">
    <property type="entry name" value="Exo_endo_phos"/>
    <property type="match status" value="1"/>
</dbReference>
<dbReference type="Proteomes" id="UP000604046">
    <property type="component" value="Unassembled WGS sequence"/>
</dbReference>
<evidence type="ECO:0000313" key="3">
    <source>
        <dbReference type="Proteomes" id="UP000604046"/>
    </source>
</evidence>
<gene>
    <name evidence="2" type="ORF">SNAT2548_LOCUS3300</name>
</gene>
<organism evidence="2 3">
    <name type="scientific">Symbiodinium natans</name>
    <dbReference type="NCBI Taxonomy" id="878477"/>
    <lineage>
        <taxon>Eukaryota</taxon>
        <taxon>Sar</taxon>
        <taxon>Alveolata</taxon>
        <taxon>Dinophyceae</taxon>
        <taxon>Suessiales</taxon>
        <taxon>Symbiodiniaceae</taxon>
        <taxon>Symbiodinium</taxon>
    </lineage>
</organism>
<dbReference type="OrthoDB" id="408962at2759"/>
<dbReference type="Gene3D" id="3.60.10.10">
    <property type="entry name" value="Endonuclease/exonuclease/phosphatase"/>
    <property type="match status" value="1"/>
</dbReference>
<dbReference type="EMBL" id="CAJNDS010000202">
    <property type="protein sequence ID" value="CAE7027026.1"/>
    <property type="molecule type" value="Genomic_DNA"/>
</dbReference>
<feature type="domain" description="Endonuclease/exonuclease/phosphatase" evidence="1">
    <location>
        <begin position="37"/>
        <end position="222"/>
    </location>
</feature>
<dbReference type="AlphaFoldDB" id="A0A812I8X7"/>
<dbReference type="InterPro" id="IPR036691">
    <property type="entry name" value="Endo/exonu/phosph_ase_sf"/>
</dbReference>
<dbReference type="InterPro" id="IPR005135">
    <property type="entry name" value="Endo/exonuclease/phosphatase"/>
</dbReference>
<sequence>MVCSGLKVAVATYNLYWWCVSDKFGNCPQFAYGRGFQQLYQRIASNPVDLFGFQECDDVEQVMAGAGLANFGYYSTPGGNDAPMAWSWDRFKVVEGPASEWITQDTYSSRWLNWVRLQEHSSNTIVFFANTHGPLGQCAGERGQQVADAYMRSMWKHIKKNDVVIFTGDFNCRIWDQTLISLREGLQDTAWDNVFQAADHIFTSHGVGLCSQESILGAPSDHQFLKAVLLPHGGPKPPPVPNHNATKPAAHDCPKAPSNGPCCHHCKSNRFCPGDKGCYADGQPGCATETCAPNSAELLL</sequence>
<protein>
    <recommendedName>
        <fullName evidence="1">Endonuclease/exonuclease/phosphatase domain-containing protein</fullName>
    </recommendedName>
</protein>
<evidence type="ECO:0000259" key="1">
    <source>
        <dbReference type="Pfam" id="PF03372"/>
    </source>
</evidence>
<evidence type="ECO:0000313" key="2">
    <source>
        <dbReference type="EMBL" id="CAE7027026.1"/>
    </source>
</evidence>
<keyword evidence="3" id="KW-1185">Reference proteome</keyword>
<comment type="caution">
    <text evidence="2">The sequence shown here is derived from an EMBL/GenBank/DDBJ whole genome shotgun (WGS) entry which is preliminary data.</text>
</comment>
<proteinExistence type="predicted"/>